<protein>
    <recommendedName>
        <fullName evidence="5">CASP-like protein</fullName>
    </recommendedName>
</protein>
<comment type="subunit">
    <text evidence="1">Homodimer and heterodimers.</text>
</comment>
<keyword evidence="2" id="KW-0812">Transmembrane</keyword>
<dbReference type="Proteomes" id="UP000287651">
    <property type="component" value="Unassembled WGS sequence"/>
</dbReference>
<feature type="transmembrane region" description="Helical" evidence="2">
    <location>
        <begin position="299"/>
        <end position="319"/>
    </location>
</feature>
<gene>
    <name evidence="3" type="ORF">B296_00043682</name>
</gene>
<reference evidence="3 4" key="1">
    <citation type="journal article" date="2014" name="Agronomy (Basel)">
        <title>A Draft Genome Sequence for Ensete ventricosum, the Drought-Tolerant Tree Against Hunger.</title>
        <authorList>
            <person name="Harrison J."/>
            <person name="Moore K.A."/>
            <person name="Paszkiewicz K."/>
            <person name="Jones T."/>
            <person name="Grant M."/>
            <person name="Ambacheew D."/>
            <person name="Muzemil S."/>
            <person name="Studholme D.J."/>
        </authorList>
    </citation>
    <scope>NUCLEOTIDE SEQUENCE [LARGE SCALE GENOMIC DNA]</scope>
</reference>
<dbReference type="AlphaFoldDB" id="A0A426ZDJ6"/>
<dbReference type="GO" id="GO:0016020">
    <property type="term" value="C:membrane"/>
    <property type="evidence" value="ECO:0007669"/>
    <property type="project" value="TreeGrafter"/>
</dbReference>
<proteinExistence type="predicted"/>
<name>A0A426ZDJ6_ENSVE</name>
<dbReference type="EMBL" id="AMZH03007136">
    <property type="protein sequence ID" value="RRT62067.1"/>
    <property type="molecule type" value="Genomic_DNA"/>
</dbReference>
<dbReference type="InterPro" id="IPR045009">
    <property type="entry name" value="CASPL-5"/>
</dbReference>
<keyword evidence="2" id="KW-0472">Membrane</keyword>
<evidence type="ECO:0000256" key="1">
    <source>
        <dbReference type="ARBA" id="ARBA00011489"/>
    </source>
</evidence>
<accession>A0A426ZDJ6</accession>
<keyword evidence="2" id="KW-1133">Transmembrane helix</keyword>
<dbReference type="PANTHER" id="PTHR32021:SF1">
    <property type="entry name" value="CASP-LIKE PROTEIN 5A1"/>
    <property type="match status" value="1"/>
</dbReference>
<evidence type="ECO:0008006" key="5">
    <source>
        <dbReference type="Google" id="ProtNLM"/>
    </source>
</evidence>
<sequence length="324" mass="35140">MSPWPALNSAHRRNVFSRAKSLSAMQLTHCELSVDRESASSCHVWFPSSCRLPNAPPFSSSDRSRFGNPRRVRVFFSLPITFSSPETDPLSDPDPRSSDSAEKFVEVVVSVGVLPRCFVVSLAADDAGVGVREMFVSRPAVQPVEAPSPANAAENPPRLRMKDIQGMPGTAGGLALRLSQFVFAVAALGVMESTSNFGFVTVFCNLFHILQLSDRSSHYAEPVEHVTSFSGYICSSSQTLLAESPSSVYIYHWGWGKEIAQIISTLTFSAACASAGITILLRGNGSICSHEHCTSFETAIAIAFISWFVICPSFLLNFWSLASS</sequence>
<organism evidence="3 4">
    <name type="scientific">Ensete ventricosum</name>
    <name type="common">Abyssinian banana</name>
    <name type="synonym">Musa ensete</name>
    <dbReference type="NCBI Taxonomy" id="4639"/>
    <lineage>
        <taxon>Eukaryota</taxon>
        <taxon>Viridiplantae</taxon>
        <taxon>Streptophyta</taxon>
        <taxon>Embryophyta</taxon>
        <taxon>Tracheophyta</taxon>
        <taxon>Spermatophyta</taxon>
        <taxon>Magnoliopsida</taxon>
        <taxon>Liliopsida</taxon>
        <taxon>Zingiberales</taxon>
        <taxon>Musaceae</taxon>
        <taxon>Ensete</taxon>
    </lineage>
</organism>
<comment type="caution">
    <text evidence="3">The sequence shown here is derived from an EMBL/GenBank/DDBJ whole genome shotgun (WGS) entry which is preliminary data.</text>
</comment>
<evidence type="ECO:0000313" key="4">
    <source>
        <dbReference type="Proteomes" id="UP000287651"/>
    </source>
</evidence>
<dbReference type="PANTHER" id="PTHR32021">
    <property type="entry name" value="CASP-LIKE PROTEIN 5B3"/>
    <property type="match status" value="1"/>
</dbReference>
<evidence type="ECO:0000256" key="2">
    <source>
        <dbReference type="SAM" id="Phobius"/>
    </source>
</evidence>
<evidence type="ECO:0000313" key="3">
    <source>
        <dbReference type="EMBL" id="RRT62067.1"/>
    </source>
</evidence>